<evidence type="ECO:0000313" key="1">
    <source>
        <dbReference type="EMBL" id="CAE7204461.1"/>
    </source>
</evidence>
<organism evidence="1 2">
    <name type="scientific">Symbiodinium pilosum</name>
    <name type="common">Dinoflagellate</name>
    <dbReference type="NCBI Taxonomy" id="2952"/>
    <lineage>
        <taxon>Eukaryota</taxon>
        <taxon>Sar</taxon>
        <taxon>Alveolata</taxon>
        <taxon>Dinophyceae</taxon>
        <taxon>Suessiales</taxon>
        <taxon>Symbiodiniaceae</taxon>
        <taxon>Symbiodinium</taxon>
    </lineage>
</organism>
<proteinExistence type="predicted"/>
<gene>
    <name evidence="1" type="primary">ydhE</name>
    <name evidence="1" type="ORF">SPIL2461_LOCUS1930</name>
</gene>
<dbReference type="AlphaFoldDB" id="A0A812JAZ0"/>
<name>A0A812JAZ0_SYMPI</name>
<reference evidence="1" key="1">
    <citation type="submission" date="2021-02" db="EMBL/GenBank/DDBJ databases">
        <authorList>
            <person name="Dougan E. K."/>
            <person name="Rhodes N."/>
            <person name="Thang M."/>
            <person name="Chan C."/>
        </authorList>
    </citation>
    <scope>NUCLEOTIDE SEQUENCE</scope>
</reference>
<evidence type="ECO:0000313" key="2">
    <source>
        <dbReference type="Proteomes" id="UP000649617"/>
    </source>
</evidence>
<keyword evidence="2" id="KW-1185">Reference proteome</keyword>
<protein>
    <submittedName>
        <fullName evidence="1">YdhE protein</fullName>
    </submittedName>
</protein>
<dbReference type="OrthoDB" id="10486400at2759"/>
<accession>A0A812JAZ0</accession>
<comment type="caution">
    <text evidence="1">The sequence shown here is derived from an EMBL/GenBank/DDBJ whole genome shotgun (WGS) entry which is preliminary data.</text>
</comment>
<dbReference type="Proteomes" id="UP000649617">
    <property type="component" value="Unassembled WGS sequence"/>
</dbReference>
<feature type="non-terminal residue" evidence="1">
    <location>
        <position position="95"/>
    </location>
</feature>
<feature type="non-terminal residue" evidence="1">
    <location>
        <position position="1"/>
    </location>
</feature>
<dbReference type="EMBL" id="CAJNIZ010002008">
    <property type="protein sequence ID" value="CAE7204461.1"/>
    <property type="molecule type" value="Genomic_DNA"/>
</dbReference>
<sequence>VHYLSREQMRHAIEDTGAHFSSELEECTELYEGRNPDLFGATEALKTELELEEDAMMVSWVKLAPISLELGLPGALRWMQRVQPHILLFCPMLNR</sequence>